<feature type="compositionally biased region" description="Polar residues" evidence="1">
    <location>
        <begin position="633"/>
        <end position="642"/>
    </location>
</feature>
<evidence type="ECO:0000313" key="2">
    <source>
        <dbReference type="EMBL" id="SDC39431.1"/>
    </source>
</evidence>
<feature type="compositionally biased region" description="Low complexity" evidence="1">
    <location>
        <begin position="800"/>
        <end position="812"/>
    </location>
</feature>
<sequence length="6113" mass="628810">MAYGYNSNKRGRKPSRSKTKQLEVRRILASLTMAAGILAMPFSVGEAAIVRKEGTGPAIAPNGNVYNIDPEGSNGNFAYNRFKEFNLPQDQIANLKFGNAATLANLVNSKVTINGIVNAVKGGAIDGHLIFLSPNGIAVGAKGIINAGSFTGIVPTQTNFDKLYNSANPATDITLNAVNTIRDGAYANDKAIDISGQINTHSGVMLGAGIINIKDGARIQSTKNLDFTNLVKIQGGTDAGLGTLTKVEGSGGDIILAAKQSSEVKDTKVTKGQNGQDKTEANIIHLSERSTDLSAAVNVGKNVTISGSDGAVKLTAESTSTYEDSTPMTLTSAILKDKILGEDKTILDGVVNKLAGKEAAANQSLLTNYSVKKNKSSVNIGQNSTITGKNIDIAATSKVEIEQSIAVPKSTGATDSNGRPVSNSKVVATVTVARVTNTADVVIDGNLTAKGADTEGNGIKIAANADTKVSLSATAGTGDGNAVAAGVAVLAGDTKAKVTAKEGATALTAANGKVSVGSTTGSDIDVNVGAAGATSAVASTVGVVNYDTSADVILDRSITAGAVDINAENNYTGLKLTVDNTIGSSSANTGGNSTAPAADDSQQSGEGQQTDGGAAGSEQRSVDPTRVIGDASADTSNNTQDAQTRDARTGIQNVTDRVTGTNAGGNNAQQTSAFGLGASVGVVSNKNDANVTIGKNAVITAAPVANGPDGSVNVSAKTLMTASTTKEDALQFTVKNTLGNAKVEIGAAVLVSNVKNNATLLLDTDGTHSAQIKGDKVSLSAASGMGKYPAPPEKDGGTTGTETGTGSNQSTGAGTGTGAGTETETEEKTSVLSYTVSAEGTSEEETPSTFALSGSVGVNTLKNNAVVLLGQKSKVEGSAVTLSSDAATGAEGTYGANESETKVGIGASVGIQNIRGNSLVMAGKGVQLTGTESLEASANNEMDLKNNVQNAGKGNSVGVSGMVALSFGDSNSIVSLDDEAAISAGFATLSSMNSTNVENSARTESNGNAGAKAFGIGVGIVNYDVNSIAMVADNGSGISATSGNTTDEEKAAQKIYGDAKLARDVAGSTLAGKLGSKTAAGTKGSITTGGLVGTAVTTGMIQNDAKANINAAPKENNSEEGNNNANGNQNSDNWTQWTEQGREGANEARTTTQNLEEDNVTSQNESGAPNASGAGREASQAANPDATSSNPTEVTPTNAGASIGIAGSAALTFLGGRTDAVLDNVTVNSGTAEEPAPVAAVSLSATDFLGSITIGGTGVKNKLEEGGSGTKVGIGGTFAMNSSKRDVDSLIRNADLPMALMVSNSATKIGIEVAAGMGTSTGDGDGTNVNGAGVVYYNRAKQDVHALMINDNVMGASVSNQATNTDFQIAGGLAGTKGSGANTSVGVGGAVAISNLENNLSSAIIGGNYTVLSSVDVEAQKGTTQINGALAGTKGSYGFEGAFAYGSVKNNTHAYISGATVTGLDGSAVNVKAGEVPVITTNTQLKEEKTKVDNNIDKSIDSNPNKIDTKHNYTQLNSGTKQQIKTDLKKQANDALDKEAETQKTNEKTLKDEGFDTTGSSYLDKSSNVTSSLNDDASNTDAGAAAGDAAGDENDAKDELGQNHSITITAAMGGGWNGNAGAGAGISYNYVKNDIAADIKDSTIAADTVNGEAVSDSLIVSVGAGVAVGGKSFNGAGSGSWNDLKNDTKVTFENNTIAGKNISEQAQTTGSIINIAGEVAGGKGMAMGLSLAYNSLNNTTGTYLTGNTIVLSDVASVNLATTNLSKALAVAGGVDVNISQSFAGAVGTVAINRGVNDTESVIDGKKTGNTVTNTKLDNVKKLSVTAEELAKKTTVAGGISIGGKKVGIGGAVAYASTGSKNKKEKLLAEINHADITTTADGTITVSTADSRTNEKKELEKSRVTTVGAGLGVGWGKNWFNLQGAAAVSDIYKESRASLNNTSINAGNASAHPAITVTADTKSKINTVGAVGNISITGKVTGTVGIAINRMDQDTKAEMATDNGKTTAVNAGFTQVRATGDGDIHSVGVGATVSVGEFVTAAGSGSHNYIGNDVDAIIKNQNLKANGSVGVVAQSDDRLYNFAGGFNIGANTRAALGAAASTNKITGSTNALVSGGSVSAADSGSVKVSRPKDDKIFKAEQLNVAVARDGLSSSRTEESKTGIVVDSSAAHTIISQLSSGGVAASSTVGVNLSGTVNLNTIEGQTTAKIKDTHLNSSGSYSNINVNAVDYTNFGSFTGTPAVGAGAALGVSFGVSANWETYDRTTEAEISSTSAKAKKNVYAKNLTVDATAKHGSSALSFAAAASGAKIGIASGDSIMRHKYTGTINAKLDKVNAVFDGKAEIKAEHLGNSHTQNISASLAAGMIAVSAGAGVSVMDNTTTVKAEVADSSLQAKSTGSGKDILVLAKNENNWKNTLVTASLGAGIGAGLAANVGIFNTTGETAALVTNSDLKAYNVNVNATDRLTAHGTGGVGAGGVGGVGVAVTLHNINSSVSAHVTGGTVTASNNIDVKAEETRNFDSQVTGVGAGGIGVGVNVAVTSINKGITDAQLSNAKDENNNPTSVSADTQNEIKKHLNGYDTKDDKGNKVHVSGVNEANGLLGDSDAKFYGLKSAEKDDLKAAKNTTVSLATPTYDEGTPDTRKMGIHTEVSSTILKAGNNVNVTAKETSDIYAKNVGVTAAGAASINVTDAIIHTNYDTDVTMNKATVTAKNVNINALQTQAKDGSSVKVTAVTVGALASVGVGYAGIVNRGAADIDITNSTINSTGNVTVSAKDESKHRSDILSVGVAALNVTTTFASVENYSNVGVTLDGKNDISATGNVAIDAKKANALEAHTQGVGVGGINVAVNHATIEDGEKDKDSGKIVKGNATAKITGTNGTFTANSFHLGAANDTTAKLSAGNVAVSVLGVSRMRGKGVLDMGAEVDVAGGAFNAKTVEFASLLGNDKGRTLEGNVKGHNISAVAVAPDLVTLTTDATGKVNVANSTFGANTNLILDNESYVDRKAYIYGVTAGAVAVGNTSADIYGKETLNTSLTGKSGTTNKLNSLLVGTYGENKGKAFADAGGGGIIGYVGAHVRNDSINNVASTLSGTWETAGDVVLVAAQRDETRLTASEGHGGIAGVGGTSVDNYITTTTDAKVASNAEITADRAYIGTVNTAVTGAYDDTNDKGVRDAQTFTMKDHFGGVISGNRLRSLMNVTENGTVTIGSKAKITTNKLQEYIATSDNNLTNLVEAKGGGAVAVTDAVSEFDLNIHNKVNVESGATLNNEKKASTEDIILAAYDNQTLKGQVDGTVYAGVISPIVTKNIVVMDRQSSVNVAGDIDSGSKVGLYAGANEDGVLSNLKADLKSGAYNYSIISITTPRVKYNKDDDDKNIGKDMGTVNVSGTVRATGDINVIASAGKEEIVKDQSLWNWALGGSSTNKTFLTSDAVVAEEALPKDSRVTVTGSLIAGTANPINLTIKGSVANEIEITADDNDANKRVLNGVTQGTFDYANTMAERWSELDKMIKSYDGADASLLAAYIAERDRIQNDMVRLGLAEKDYQGKWVYTSTGRPVYFVEIPDITTGGGNINVTANDFTGTGNLRANASPGVTITNESDAYLKLNNIIMGEQGGKIAYNTKTITPGDTTKANTEINGINVKTNAANFKEIYGANNAEAAGLLVENKASGPQETKFYLTPARKQAMKDEVNAAKTLTAAEKTQLLKEIDEYNQQVTYTSLPDVEVNGKISNFYGNVTISNTGGDIRISGGTTDHPTGVKGNTVKLIAPKGSIAQSYKAGIVNINGDPEKYLADNATALKNSVPMSQKVTQEKVIEPITGREIWAQVTYLKEKVGNKTESYTRSDSSQTANGYIAGRDVYVSAANININGLIQSGYKNYTATVTQADLDKAKSRPADKSAVVQNRTMFKVNEGGAKWNSTDKVFDYVPQVYWDPSTKQLFVEDIDTSGGKVYLTGKIASTGDGKVMAADGAANITVTNETDLDMNVGRVLNNQREGVITIVDMADDSWLEFRKGQTREIRNYTAYMRQHGAEDDPYQHATVRANTLSVNNPITASPEANQTYNWAKGEIEGRSVTKLHHVRYGMWGLVKTKDMSEIRGDTSNIREISSQEGGTYGLPEGATIRKDSNNVPEAGQIRVDAHSKVLSEETTGETRWLEKTGFLGWFKNYYTRWTVQTTTLRTYNYSVNASQPITFGLLGAEKGSINISSTNANGGNINLTDNVANFNNLATLTINSKAGGITQFDNTTLKSEIVNLAAKNDIKNIHLASVGTVTGRDSNGKATSVQDNIKLSAVSSNKGDIDITAVGGVLENRRLDGNVEIVALKSQNGNTAFDKNTDLGEVTLTTNGNITQSGSGTTVEGLGINLTSNNGGIGTVNQAITIAASNHVHAMDRSGAQVNASAKGSIYLTEAAAGGDMRVGKIESKEGDVTLTVMNGGFIDALPVDDKSGSTDSVDDMVHRWIDAGLIDGEKDAKGNYIYKGAYITGLEKNRDDYKANVEAAYTSKTQAQWKTAYEEQQTAVKGIYASADYRLYLINKAKYDALSQEARQKLADGKDSDFLAYAQSAEKYAQYANYATADAYLKDSAAYKYSQYADANAYLAADAAYKELVEKAAHPTFEWTKDMMLYAVSDALVNKASGSSAQTKGAANVLGKNITLKAAKGGVGSLSDTTTRISVEDLTGNKQIENMKKLMNVDASDVTAVRDANNNLLAFEIKGNLPLGIRATGTLNVEAGGNVSVAGRKDATEHSAIKVGTINATNNSAKGNVRLYSEKGIYNATNVNTTNIRANNLTLAGGKESIGEENKPLTVSLTGDLTEARADKDVFIKNMNNNDYLRLGAMFAGNTISVTSEKGFKMSSANSGIAESYIQAGKKLVFDTNKTTGIVGEAGNAIRILNDRAPVNIEAGSAYIRGVHNGTLVLGNIDTKGEFVAESDDKLSVGREEEKNSAGMVEKEAVKGSVKTGGNATLSAASSLTLDGTVTVGDLQNAKKTLTLKAVSGNITQTDKGVITADTVQTFNGKSLLLENTNNQFNNITVDGITTDKGEKPAIDGDVRIKDNANAMTVAVNRDVTGDISVENLRANGTLANKGNLTATDNIDLTAKGNLTQGANTTLTAGKNVALTSTNAGITQNATAGIRAQKVTTVSAKDVSLMGTGNQFPVLAVQSASANDPIQGSVSVLDSADKLDLSIQPVINGNITVENKKAKGVLQVSSKLQAKGNGTDAKGDVSLKSDGSLQTDRKIAAANDVKLTSVSGDVSINGDISTGNKVPKKLDPDNPVLLEGTYNELMIHAGGAIQEAASVKIDTPVVETYSGNGVSMESKNNTFGYFLVDALEGSSMIDGSVKAVSNYDGGDDKVFTAGLGASIRGDAEFTNINPNGGLGLLIWHPDEENREVQVLGGNGAQGSLVLKASQDVGLLGNANAAQDIVIEAADGAFFGLGRNMIAGNDVRATVGEGVYYIGATIHAGHDIDMQALKPNPLNENNGIYIGALPDNIEITDSTAVGNPTTLTADNKVHFAVNGNGNIGLQGNVTAVDGDVVADISGEGSVVITKSVVSENGSVSVKSGKGDIYIGTDNVKDDMTVSAKQNVTIETDPGTVYILGKTITETGDIKMKAGKNEYKEGSANGNFIIRDDGQLISGGGVELHGRNGDIHITDDISAKKGITATIKEKGSVIFDRDVNVTNDLSITTDQGNIAIGHTLNSEEGTVKLTTGTGNITVGKDITAGNDVVISTHEGDVVIGDINSGNDGDILSKNGNVSIGTDKGTVGIVKTVTAEKGSIEIASGDGDILIGNNGPDVKTVSAYEDVSLLAEKGKITVSGKTSAETGDATLLAGNEKYVAGEAGQNIIIDHYGEVKAGNDATVIVVNGDIHMTDKITAGHDFNFETREQGDILVDKDIAVVNDMSMKTENGKVVVGKDDGTGKIVAGGDVQIETKNGDATVKTSITSTGGSVSMDLDHGNIKVGEVKTENAILAKNNINLKVADGTITVNGTTKTQEGSITVEALDDATNGTAAKNIVITHDGKLDSGLDLTLHTSNGGIDVTDDTLAKQNLTVTIDNEGDVTFERNVAVTGNVTASTKVGDITIGETIVTGENVNMTVGTGNINVGEDVVAGGKVKLDVT</sequence>
<feature type="region of interest" description="Disordered" evidence="1">
    <location>
        <begin position="587"/>
        <end position="666"/>
    </location>
</feature>
<feature type="region of interest" description="Disordered" evidence="1">
    <location>
        <begin position="1113"/>
        <end position="1199"/>
    </location>
</feature>
<feature type="compositionally biased region" description="Basic residues" evidence="1">
    <location>
        <begin position="9"/>
        <end position="19"/>
    </location>
</feature>
<feature type="compositionally biased region" description="Polar residues" evidence="1">
    <location>
        <begin position="600"/>
        <end position="611"/>
    </location>
</feature>
<feature type="non-terminal residue" evidence="2">
    <location>
        <position position="6113"/>
    </location>
</feature>
<feature type="compositionally biased region" description="Polar residues" evidence="1">
    <location>
        <begin position="1557"/>
        <end position="1573"/>
    </location>
</feature>
<feature type="region of interest" description="Disordered" evidence="1">
    <location>
        <begin position="781"/>
        <end position="831"/>
    </location>
</feature>
<feature type="region of interest" description="Disordered" evidence="1">
    <location>
        <begin position="1"/>
        <end position="20"/>
    </location>
</feature>
<organism evidence="2 3">
    <name type="scientific">Succiniclasticum ruminis</name>
    <dbReference type="NCBI Taxonomy" id="40841"/>
    <lineage>
        <taxon>Bacteria</taxon>
        <taxon>Bacillati</taxon>
        <taxon>Bacillota</taxon>
        <taxon>Negativicutes</taxon>
        <taxon>Acidaminococcales</taxon>
        <taxon>Acidaminococcaceae</taxon>
        <taxon>Succiniclasticum</taxon>
    </lineage>
</organism>
<evidence type="ECO:0000313" key="3">
    <source>
        <dbReference type="Proteomes" id="UP000198943"/>
    </source>
</evidence>
<dbReference type="Proteomes" id="UP000198943">
    <property type="component" value="Unassembled WGS sequence"/>
</dbReference>
<feature type="compositionally biased region" description="Basic and acidic residues" evidence="1">
    <location>
        <begin position="1524"/>
        <end position="1554"/>
    </location>
</feature>
<name>A0A1G6L8A0_9FIRM</name>
<keyword evidence="3" id="KW-1185">Reference proteome</keyword>
<gene>
    <name evidence="2" type="ORF">SAMN04487864_106111</name>
</gene>
<accession>A0A1G6L8A0</accession>
<feature type="compositionally biased region" description="Low complexity" evidence="1">
    <location>
        <begin position="1119"/>
        <end position="1133"/>
    </location>
</feature>
<feature type="region of interest" description="Disordered" evidence="1">
    <location>
        <begin position="1494"/>
        <end position="1598"/>
    </location>
</feature>
<proteinExistence type="predicted"/>
<dbReference type="InterPro" id="IPR006626">
    <property type="entry name" value="PbH1"/>
</dbReference>
<protein>
    <recommendedName>
        <fullName evidence="4">Extended Signal Peptide of Type V secretion system</fullName>
    </recommendedName>
</protein>
<feature type="compositionally biased region" description="Polar residues" evidence="1">
    <location>
        <begin position="650"/>
        <end position="666"/>
    </location>
</feature>
<feature type="compositionally biased region" description="Polar residues" evidence="1">
    <location>
        <begin position="1148"/>
        <end position="1169"/>
    </location>
</feature>
<dbReference type="SMART" id="SM00710">
    <property type="entry name" value="PbH1"/>
    <property type="match status" value="11"/>
</dbReference>
<reference evidence="3" key="1">
    <citation type="submission" date="2016-10" db="EMBL/GenBank/DDBJ databases">
        <authorList>
            <person name="Varghese N."/>
            <person name="Submissions S."/>
        </authorList>
    </citation>
    <scope>NUCLEOTIDE SEQUENCE [LARGE SCALE GENOMIC DNA]</scope>
    <source>
        <strain evidence="3">DSM 11005</strain>
    </source>
</reference>
<evidence type="ECO:0000256" key="1">
    <source>
        <dbReference type="SAM" id="MobiDB-lite"/>
    </source>
</evidence>
<feature type="compositionally biased region" description="Low complexity" evidence="1">
    <location>
        <begin position="1574"/>
        <end position="1589"/>
    </location>
</feature>
<dbReference type="EMBL" id="FMYW01000006">
    <property type="protein sequence ID" value="SDC39431.1"/>
    <property type="molecule type" value="Genomic_DNA"/>
</dbReference>
<evidence type="ECO:0008006" key="4">
    <source>
        <dbReference type="Google" id="ProtNLM"/>
    </source>
</evidence>
<feature type="compositionally biased region" description="Polar residues" evidence="1">
    <location>
        <begin position="1501"/>
        <end position="1523"/>
    </location>
</feature>
<feature type="compositionally biased region" description="Polar residues" evidence="1">
    <location>
        <begin position="1180"/>
        <end position="1198"/>
    </location>
</feature>